<dbReference type="AlphaFoldDB" id="A0A2N5XSC3"/>
<organism evidence="10 11">
    <name type="scientific">Cohaesibacter celericrescens</name>
    <dbReference type="NCBI Taxonomy" id="2067669"/>
    <lineage>
        <taxon>Bacteria</taxon>
        <taxon>Pseudomonadati</taxon>
        <taxon>Pseudomonadota</taxon>
        <taxon>Alphaproteobacteria</taxon>
        <taxon>Hyphomicrobiales</taxon>
        <taxon>Cohaesibacteraceae</taxon>
    </lineage>
</organism>
<dbReference type="OrthoDB" id="7173339at2"/>
<gene>
    <name evidence="10" type="ORF">C0081_08435</name>
</gene>
<evidence type="ECO:0000256" key="3">
    <source>
        <dbReference type="ARBA" id="ARBA00022475"/>
    </source>
</evidence>
<sequence>MSESDFIREVDEEMRNEQLKKMWDKFGPYVIGFALLIVLGTAASKGYDYWRTTQSAKSGDAFIEAIALSDSGNSEQAIAALETLKTSGFGGYPLLAEMRIAAEKSAMGDVDDAIALYSSVANNADYDVVIQDLARIRANVLMLDQGKADDVILQLSGQMDGGAFRHTARELVLLAYLENKAFAEALPIADRVVADAETPTQLRQRAEVYASYIRSKIVVDSKESAQ</sequence>
<evidence type="ECO:0000313" key="11">
    <source>
        <dbReference type="Proteomes" id="UP000234881"/>
    </source>
</evidence>
<evidence type="ECO:0000256" key="4">
    <source>
        <dbReference type="ARBA" id="ARBA00022692"/>
    </source>
</evidence>
<dbReference type="RefSeq" id="WP_101533378.1">
    <property type="nucleotide sequence ID" value="NZ_JBFHIU010000003.1"/>
</dbReference>
<comment type="subcellular location">
    <subcellularLocation>
        <location evidence="2">Cell membrane</location>
    </subcellularLocation>
    <subcellularLocation>
        <location evidence="1">Membrane</location>
        <topology evidence="1">Single-pass membrane protein</topology>
    </subcellularLocation>
</comment>
<evidence type="ECO:0000259" key="9">
    <source>
        <dbReference type="Pfam" id="PF09976"/>
    </source>
</evidence>
<reference evidence="10 11" key="1">
    <citation type="submission" date="2018-01" db="EMBL/GenBank/DDBJ databases">
        <title>The draft genome sequence of Cohaesibacter sp. H1304.</title>
        <authorList>
            <person name="Wang N.-N."/>
            <person name="Du Z.-J."/>
        </authorList>
    </citation>
    <scope>NUCLEOTIDE SEQUENCE [LARGE SCALE GENOMIC DNA]</scope>
    <source>
        <strain evidence="10 11">H1304</strain>
    </source>
</reference>
<protein>
    <recommendedName>
        <fullName evidence="9">Ancillary SecYEG translocon subunit/Cell division coordinator CpoB TPR domain-containing protein</fullName>
    </recommendedName>
</protein>
<keyword evidence="7" id="KW-0143">Chaperone</keyword>
<dbReference type="EMBL" id="PKUQ01000016">
    <property type="protein sequence ID" value="PLW77360.1"/>
    <property type="molecule type" value="Genomic_DNA"/>
</dbReference>
<dbReference type="GO" id="GO:0044877">
    <property type="term" value="F:protein-containing complex binding"/>
    <property type="evidence" value="ECO:0007669"/>
    <property type="project" value="InterPro"/>
</dbReference>
<dbReference type="GO" id="GO:0005886">
    <property type="term" value="C:plasma membrane"/>
    <property type="evidence" value="ECO:0007669"/>
    <property type="project" value="UniProtKB-SubCell"/>
</dbReference>
<feature type="transmembrane region" description="Helical" evidence="8">
    <location>
        <begin position="26"/>
        <end position="47"/>
    </location>
</feature>
<keyword evidence="6 8" id="KW-0472">Membrane</keyword>
<dbReference type="PANTHER" id="PTHR38035:SF1">
    <property type="entry name" value="ANCILLARY SECYEG TRANSLOCON SUBUNIT"/>
    <property type="match status" value="1"/>
</dbReference>
<keyword evidence="4 8" id="KW-0812">Transmembrane</keyword>
<evidence type="ECO:0000256" key="7">
    <source>
        <dbReference type="ARBA" id="ARBA00023186"/>
    </source>
</evidence>
<accession>A0A2N5XSC3</accession>
<dbReference type="InterPro" id="IPR018704">
    <property type="entry name" value="SecYEG/CpoB_TPR"/>
</dbReference>
<name>A0A2N5XSC3_9HYPH</name>
<comment type="caution">
    <text evidence="10">The sequence shown here is derived from an EMBL/GenBank/DDBJ whole genome shotgun (WGS) entry which is preliminary data.</text>
</comment>
<keyword evidence="5 8" id="KW-1133">Transmembrane helix</keyword>
<dbReference type="InterPro" id="IPR026039">
    <property type="entry name" value="YfgM"/>
</dbReference>
<feature type="domain" description="Ancillary SecYEG translocon subunit/Cell division coordinator CpoB TPR" evidence="9">
    <location>
        <begin position="20"/>
        <end position="171"/>
    </location>
</feature>
<dbReference type="PANTHER" id="PTHR38035">
    <property type="entry name" value="UPF0070 PROTEIN YFGM"/>
    <property type="match status" value="1"/>
</dbReference>
<evidence type="ECO:0000256" key="6">
    <source>
        <dbReference type="ARBA" id="ARBA00023136"/>
    </source>
</evidence>
<proteinExistence type="predicted"/>
<keyword evidence="11" id="KW-1185">Reference proteome</keyword>
<keyword evidence="3" id="KW-1003">Cell membrane</keyword>
<evidence type="ECO:0000256" key="8">
    <source>
        <dbReference type="SAM" id="Phobius"/>
    </source>
</evidence>
<evidence type="ECO:0000256" key="2">
    <source>
        <dbReference type="ARBA" id="ARBA00004236"/>
    </source>
</evidence>
<dbReference type="Pfam" id="PF09976">
    <property type="entry name" value="TPR_21"/>
    <property type="match status" value="1"/>
</dbReference>
<dbReference type="Proteomes" id="UP000234881">
    <property type="component" value="Unassembled WGS sequence"/>
</dbReference>
<evidence type="ECO:0000313" key="10">
    <source>
        <dbReference type="EMBL" id="PLW77360.1"/>
    </source>
</evidence>
<evidence type="ECO:0000256" key="1">
    <source>
        <dbReference type="ARBA" id="ARBA00004167"/>
    </source>
</evidence>
<evidence type="ECO:0000256" key="5">
    <source>
        <dbReference type="ARBA" id="ARBA00022989"/>
    </source>
</evidence>